<name>A0A059D3Q3_EUCGR</name>
<dbReference type="STRING" id="71139.A0A059D3Q3"/>
<dbReference type="EMBL" id="KK198754">
    <property type="protein sequence ID" value="KCW85222.1"/>
    <property type="molecule type" value="Genomic_DNA"/>
</dbReference>
<proteinExistence type="predicted"/>
<dbReference type="Gramene" id="KCW85222">
    <property type="protein sequence ID" value="KCW85222"/>
    <property type="gene ID" value="EUGRSUZ_B02058"/>
</dbReference>
<protein>
    <submittedName>
        <fullName evidence="1">Uncharacterized protein</fullName>
    </submittedName>
</protein>
<reference evidence="1" key="1">
    <citation type="submission" date="2013-07" db="EMBL/GenBank/DDBJ databases">
        <title>The genome of Eucalyptus grandis.</title>
        <authorList>
            <person name="Schmutz J."/>
            <person name="Hayes R."/>
            <person name="Myburg A."/>
            <person name="Tuskan G."/>
            <person name="Grattapaglia D."/>
            <person name="Rokhsar D.S."/>
        </authorList>
    </citation>
    <scope>NUCLEOTIDE SEQUENCE</scope>
    <source>
        <tissue evidence="1">Leaf extractions</tissue>
    </source>
</reference>
<organism evidence="1">
    <name type="scientific">Eucalyptus grandis</name>
    <name type="common">Flooded gum</name>
    <dbReference type="NCBI Taxonomy" id="71139"/>
    <lineage>
        <taxon>Eukaryota</taxon>
        <taxon>Viridiplantae</taxon>
        <taxon>Streptophyta</taxon>
        <taxon>Embryophyta</taxon>
        <taxon>Tracheophyta</taxon>
        <taxon>Spermatophyta</taxon>
        <taxon>Magnoliopsida</taxon>
        <taxon>eudicotyledons</taxon>
        <taxon>Gunneridae</taxon>
        <taxon>Pentapetalae</taxon>
        <taxon>rosids</taxon>
        <taxon>malvids</taxon>
        <taxon>Myrtales</taxon>
        <taxon>Myrtaceae</taxon>
        <taxon>Myrtoideae</taxon>
        <taxon>Eucalypteae</taxon>
        <taxon>Eucalyptus</taxon>
    </lineage>
</organism>
<sequence>MFRYVCFAEVNSFPQNFLMFLPYAGYNFQCDMKQLASSYETLGCFNHFEMLLDIQNVFKKSSGGHSGLAEEILGAGLNKTRRNSN</sequence>
<accession>A0A059D3Q3</accession>
<dbReference type="PANTHER" id="PTHR47765">
    <property type="entry name" value="3'-5' EXONUCLEASE DOMAIN-CONTAINING PROTEIN"/>
    <property type="match status" value="1"/>
</dbReference>
<dbReference type="InParanoid" id="A0A059D3Q3"/>
<dbReference type="InterPro" id="IPR052408">
    <property type="entry name" value="Exonuclease_MUT-7-like"/>
</dbReference>
<evidence type="ECO:0000313" key="1">
    <source>
        <dbReference type="EMBL" id="KCW85222.1"/>
    </source>
</evidence>
<dbReference type="PANTHER" id="PTHR47765:SF2">
    <property type="entry name" value="EXONUCLEASE MUT-7 HOMOLOG"/>
    <property type="match status" value="1"/>
</dbReference>
<gene>
    <name evidence="1" type="ORF">EUGRSUZ_B02058</name>
</gene>
<dbReference type="AlphaFoldDB" id="A0A059D3Q3"/>